<dbReference type="EMBL" id="BDRX01000022">
    <property type="protein sequence ID" value="GBF91104.1"/>
    <property type="molecule type" value="Genomic_DNA"/>
</dbReference>
<dbReference type="Gene3D" id="1.10.890.20">
    <property type="match status" value="1"/>
</dbReference>
<dbReference type="GO" id="GO:0016872">
    <property type="term" value="F:intramolecular lyase activity"/>
    <property type="evidence" value="ECO:0007669"/>
    <property type="project" value="InterPro"/>
</dbReference>
<dbReference type="SUPFAM" id="SSF54626">
    <property type="entry name" value="Chalcone isomerase"/>
    <property type="match status" value="1"/>
</dbReference>
<dbReference type="InterPro" id="IPR036298">
    <property type="entry name" value="Chalcone_isomerase_sf"/>
</dbReference>
<comment type="similarity">
    <text evidence="1">Belongs to the chalcone isomerase family.</text>
</comment>
<keyword evidence="3" id="KW-1185">Reference proteome</keyword>
<proteinExistence type="inferred from homology"/>
<dbReference type="Proteomes" id="UP000247498">
    <property type="component" value="Unassembled WGS sequence"/>
</dbReference>
<organism evidence="2 3">
    <name type="scientific">Raphidocelis subcapitata</name>
    <dbReference type="NCBI Taxonomy" id="307507"/>
    <lineage>
        <taxon>Eukaryota</taxon>
        <taxon>Viridiplantae</taxon>
        <taxon>Chlorophyta</taxon>
        <taxon>core chlorophytes</taxon>
        <taxon>Chlorophyceae</taxon>
        <taxon>CS clade</taxon>
        <taxon>Sphaeropleales</taxon>
        <taxon>Selenastraceae</taxon>
        <taxon>Raphidocelis</taxon>
    </lineage>
</organism>
<dbReference type="PANTHER" id="PTHR47698">
    <property type="entry name" value="FATTY-ACID-BINDING PROTEIN 3, CHLOROPLASTIC"/>
    <property type="match status" value="1"/>
</dbReference>
<dbReference type="STRING" id="307507.A0A2V0NTZ1"/>
<gene>
    <name evidence="2" type="ORF">Rsub_04773</name>
</gene>
<sequence>MQALRQSASCRSGALRTGAGLSRRFNTVQARLITDPKSNASFPLAQRFWEGEEMHCLGSGTRVKKVLVVGVQVYSIAVYAEGERAAKELGIRARGGFFEGDGDYCAALLDGAFGKAVVFKLLRDISGQQFAEAIDEALGPRMKLTGEGGALADFSAFFSTRQLPKDTQIALVWPLAPPGHDVQLQGLVVPPGAGVDLETTAPQLRISSPGLARALFELYLGDGSIVPEGRAEWARGARALLESDEVKRATRKGGSG</sequence>
<dbReference type="OrthoDB" id="18193at2759"/>
<reference evidence="2 3" key="1">
    <citation type="journal article" date="2018" name="Sci. Rep.">
        <title>Raphidocelis subcapitata (=Pseudokirchneriella subcapitata) provides an insight into genome evolution and environmental adaptations in the Sphaeropleales.</title>
        <authorList>
            <person name="Suzuki S."/>
            <person name="Yamaguchi H."/>
            <person name="Nakajima N."/>
            <person name="Kawachi M."/>
        </authorList>
    </citation>
    <scope>NUCLEOTIDE SEQUENCE [LARGE SCALE GENOMIC DNA]</scope>
    <source>
        <strain evidence="2 3">NIES-35</strain>
    </source>
</reference>
<comment type="caution">
    <text evidence="2">The sequence shown here is derived from an EMBL/GenBank/DDBJ whole genome shotgun (WGS) entry which is preliminary data.</text>
</comment>
<dbReference type="InterPro" id="IPR016088">
    <property type="entry name" value="Chalcone_isomerase_3-sand"/>
</dbReference>
<dbReference type="AlphaFoldDB" id="A0A2V0NTZ1"/>
<dbReference type="Gene3D" id="3.50.70.10">
    <property type="match status" value="1"/>
</dbReference>
<evidence type="ECO:0000256" key="1">
    <source>
        <dbReference type="ARBA" id="ARBA00007166"/>
    </source>
</evidence>
<evidence type="ECO:0000313" key="2">
    <source>
        <dbReference type="EMBL" id="GBF91104.1"/>
    </source>
</evidence>
<name>A0A2V0NTZ1_9CHLO</name>
<accession>A0A2V0NTZ1</accession>
<keyword evidence="2" id="KW-0413">Isomerase</keyword>
<dbReference type="InParanoid" id="A0A2V0NTZ1"/>
<dbReference type="PANTHER" id="PTHR47698:SF2">
    <property type="entry name" value="FATTY-ACID-BINDING PROTEIN 3, CHLOROPLASTIC"/>
    <property type="match status" value="1"/>
</dbReference>
<dbReference type="InterPro" id="IPR016089">
    <property type="entry name" value="Chalcone_isomerase_bundle_sf"/>
</dbReference>
<evidence type="ECO:0000313" key="3">
    <source>
        <dbReference type="Proteomes" id="UP000247498"/>
    </source>
</evidence>
<protein>
    <submittedName>
        <fullName evidence="2">Chalcone-flavanone isomerase</fullName>
    </submittedName>
</protein>